<dbReference type="RefSeq" id="XP_022457713.1">
    <property type="nucleotide sequence ID" value="XM_022603876.1"/>
</dbReference>
<dbReference type="EMBL" id="HG793126">
    <property type="protein sequence ID" value="CDK25702.1"/>
    <property type="molecule type" value="Genomic_DNA"/>
</dbReference>
<proteinExistence type="inferred from homology"/>
<dbReference type="Pfam" id="PF03914">
    <property type="entry name" value="CBF"/>
    <property type="match status" value="1"/>
</dbReference>
<protein>
    <recommendedName>
        <fullName evidence="3">CCAAT-binding factor domain-containing protein</fullName>
    </recommendedName>
</protein>
<dbReference type="OrthoDB" id="10263185at2759"/>
<reference evidence="4" key="2">
    <citation type="submission" date="2014-02" db="EMBL/GenBank/DDBJ databases">
        <title>Complete DNA sequence of /Kuraishia capsulata/ illustrates novel genomic features among budding yeasts (/Saccharomycotina/).</title>
        <authorList>
            <person name="Morales L."/>
            <person name="Noel B."/>
            <person name="Porcel B."/>
            <person name="Marcet-Houben M."/>
            <person name="Hullo M-F."/>
            <person name="Sacerdot C."/>
            <person name="Tekaia F."/>
            <person name="Leh-Louis V."/>
            <person name="Despons L."/>
            <person name="Khanna V."/>
            <person name="Aury J-M."/>
            <person name="Barbe V."/>
            <person name="Couloux A."/>
            <person name="Labadie K."/>
            <person name="Pelletier E."/>
            <person name="Souciet J-L."/>
            <person name="Boekhout T."/>
            <person name="Gabaldon T."/>
            <person name="Wincker P."/>
            <person name="Dujon B."/>
        </authorList>
    </citation>
    <scope>NUCLEOTIDE SEQUENCE</scope>
    <source>
        <strain evidence="4">CBS 1993</strain>
    </source>
</reference>
<evidence type="ECO:0000256" key="2">
    <source>
        <dbReference type="SAM" id="MobiDB-lite"/>
    </source>
</evidence>
<dbReference type="InterPro" id="IPR005612">
    <property type="entry name" value="CCAAT-binding_factor"/>
</dbReference>
<keyword evidence="5" id="KW-1185">Reference proteome</keyword>
<dbReference type="GO" id="GO:0005829">
    <property type="term" value="C:cytosol"/>
    <property type="evidence" value="ECO:0007669"/>
    <property type="project" value="EnsemblFungi"/>
</dbReference>
<dbReference type="GO" id="GO:0030692">
    <property type="term" value="C:Noc4p-Nop14p complex"/>
    <property type="evidence" value="ECO:0007669"/>
    <property type="project" value="EnsemblFungi"/>
</dbReference>
<organism evidence="4 5">
    <name type="scientific">Kuraishia capsulata CBS 1993</name>
    <dbReference type="NCBI Taxonomy" id="1382522"/>
    <lineage>
        <taxon>Eukaryota</taxon>
        <taxon>Fungi</taxon>
        <taxon>Dikarya</taxon>
        <taxon>Ascomycota</taxon>
        <taxon>Saccharomycotina</taxon>
        <taxon>Pichiomycetes</taxon>
        <taxon>Pichiales</taxon>
        <taxon>Pichiaceae</taxon>
        <taxon>Kuraishia</taxon>
    </lineage>
</organism>
<dbReference type="InterPro" id="IPR027193">
    <property type="entry name" value="Noc4"/>
</dbReference>
<dbReference type="Proteomes" id="UP000019384">
    <property type="component" value="Unassembled WGS sequence"/>
</dbReference>
<evidence type="ECO:0000313" key="5">
    <source>
        <dbReference type="Proteomes" id="UP000019384"/>
    </source>
</evidence>
<comment type="similarity">
    <text evidence="1">Belongs to the CBF/MAK21 family.</text>
</comment>
<dbReference type="PANTHER" id="PTHR12455">
    <property type="entry name" value="NUCLEOLAR COMPLEX PROTEIN 4"/>
    <property type="match status" value="1"/>
</dbReference>
<reference evidence="4" key="1">
    <citation type="submission" date="2013-12" db="EMBL/GenBank/DDBJ databases">
        <authorList>
            <person name="Genoscope - CEA"/>
        </authorList>
    </citation>
    <scope>NUCLEOTIDE SEQUENCE</scope>
    <source>
        <strain evidence="4">CBS 1993</strain>
    </source>
</reference>
<dbReference type="AlphaFoldDB" id="W6MLJ7"/>
<dbReference type="GO" id="GO:0000447">
    <property type="term" value="P:endonucleolytic cleavage in ITS1 to separate SSU-rRNA from 5.8S rRNA and LSU-rRNA from tricistronic rRNA transcript (SSU-rRNA, 5.8S rRNA, LSU-rRNA)"/>
    <property type="evidence" value="ECO:0007669"/>
    <property type="project" value="EnsemblFungi"/>
</dbReference>
<feature type="domain" description="CCAAT-binding factor" evidence="3">
    <location>
        <begin position="346"/>
        <end position="494"/>
    </location>
</feature>
<dbReference type="STRING" id="1382522.W6MLJ7"/>
<dbReference type="HOGENOM" id="CLU_015945_1_0_1"/>
<accession>W6MLJ7</accession>
<evidence type="ECO:0000256" key="1">
    <source>
        <dbReference type="ARBA" id="ARBA00007797"/>
    </source>
</evidence>
<gene>
    <name evidence="4" type="ORF">KUCA_T00001672001</name>
</gene>
<name>W6MLJ7_9ASCO</name>
<evidence type="ECO:0000313" key="4">
    <source>
        <dbReference type="EMBL" id="CDK25702.1"/>
    </source>
</evidence>
<dbReference type="GO" id="GO:0000472">
    <property type="term" value="P:endonucleolytic cleavage to generate mature 5'-end of SSU-rRNA from (SSU-rRNA, 5.8S rRNA, LSU-rRNA)"/>
    <property type="evidence" value="ECO:0007669"/>
    <property type="project" value="EnsemblFungi"/>
</dbReference>
<feature type="region of interest" description="Disordered" evidence="2">
    <location>
        <begin position="1"/>
        <end position="21"/>
    </location>
</feature>
<dbReference type="GeneID" id="34519101"/>
<sequence>MAIGTKTKVNGKTNGSKSSKKELKNPTLFSIEQCAEYRQELLQSTKNINLISELLQNFKLSEPLILRSKVSDNDLQKISALSVTLAQVFLDFIKTGRLKVSKSAGDKQAMVAKWLKSKYSEMKTFMIHILSLPEALDLNEDVKSFKIGVLEILMKLLKAESDNMGSGEEPYFSTKTYGEIIYGVLLSGDISQILSDGTIDNYLLLEFMDSYFNRYWDLKYYFMSELKKQLEADIMQLDNDSKKVVFSSFATLVKMKNVINDFEKTVKKTYTKNPPKVISQQTVFKQNFEKNWITLLNFPLELSQYKLVLLMADKRMIPFFNNPTKLMDFLTNSYDTGFSSSDITISILALNGLFGLMRRFNLEYPDFFKKLYAILTPELLHLTVKSRFFRLLDVFMGSTHLSSSIVASFIKRLARIALTAPPSGVVIVIPFIYNLLKRHPTCMLLLHNTTEFESFEDPFDEEEEDPSNTNALKSSIWELQTMMNHYHPNVASLAKILQQHFNKYSYNMEDFLDWNYNKFITTEFEKKAKGEVAVDYEKWDTVLGFESSYLPGFEF</sequence>
<dbReference type="PANTHER" id="PTHR12455:SF0">
    <property type="entry name" value="NUCLEOLAR COMPLEX PROTEIN 4 HOMOLOG"/>
    <property type="match status" value="1"/>
</dbReference>
<dbReference type="GO" id="GO:0032040">
    <property type="term" value="C:small-subunit processome"/>
    <property type="evidence" value="ECO:0007669"/>
    <property type="project" value="EnsemblFungi"/>
</dbReference>
<evidence type="ECO:0000259" key="3">
    <source>
        <dbReference type="Pfam" id="PF03914"/>
    </source>
</evidence>
<dbReference type="GO" id="GO:0000480">
    <property type="term" value="P:endonucleolytic cleavage in 5'-ETS of tricistronic rRNA transcript (SSU-rRNA, 5.8S rRNA, LSU-rRNA)"/>
    <property type="evidence" value="ECO:0007669"/>
    <property type="project" value="EnsemblFungi"/>
</dbReference>